<evidence type="ECO:0000313" key="2">
    <source>
        <dbReference type="EMBL" id="QCK13338.1"/>
    </source>
</evidence>
<protein>
    <submittedName>
        <fullName evidence="2">Uncharacterized protein</fullName>
    </submittedName>
</protein>
<gene>
    <name evidence="2" type="ORF">DCC35_00525</name>
</gene>
<feature type="transmembrane region" description="Helical" evidence="1">
    <location>
        <begin position="83"/>
        <end position="101"/>
    </location>
</feature>
<evidence type="ECO:0000313" key="3">
    <source>
        <dbReference type="Proteomes" id="UP000298616"/>
    </source>
</evidence>
<dbReference type="EMBL" id="CP028923">
    <property type="protein sequence ID" value="QCK13338.1"/>
    <property type="molecule type" value="Genomic_DNA"/>
</dbReference>
<feature type="transmembrane region" description="Helical" evidence="1">
    <location>
        <begin position="107"/>
        <end position="128"/>
    </location>
</feature>
<feature type="transmembrane region" description="Helical" evidence="1">
    <location>
        <begin position="46"/>
        <end position="71"/>
    </location>
</feature>
<accession>A0A4D7K1L5</accession>
<dbReference type="KEGG" id="fpf:DCC35_00525"/>
<sequence>MQLFKYLLKLSGYLFIVFSFAFILIVVVDYLFLGGAQLEGKGTLKIISYFLGIMVFLFLYGGYFLSLILSFIYIKIKGNSNKFIGAIISFIIALIVTIGFIQYEGKIGFGEVQVIVSILVVGVALDMLTRKFPYQDKSQNEH</sequence>
<dbReference type="Proteomes" id="UP000298616">
    <property type="component" value="Chromosome"/>
</dbReference>
<proteinExistence type="predicted"/>
<feature type="transmembrane region" description="Helical" evidence="1">
    <location>
        <begin position="12"/>
        <end position="34"/>
    </location>
</feature>
<reference evidence="2 3" key="1">
    <citation type="submission" date="2018-04" db="EMBL/GenBank/DDBJ databases">
        <title>Complete genome uncultured novel isolate.</title>
        <authorList>
            <person name="Merlino G."/>
        </authorList>
    </citation>
    <scope>NUCLEOTIDE SEQUENCE [LARGE SCALE GENOMIC DNA]</scope>
    <source>
        <strain evidence="3">R1DC9</strain>
    </source>
</reference>
<evidence type="ECO:0000256" key="1">
    <source>
        <dbReference type="SAM" id="Phobius"/>
    </source>
</evidence>
<organism evidence="2 3">
    <name type="scientific">Mangrovivirga cuniculi</name>
    <dbReference type="NCBI Taxonomy" id="2715131"/>
    <lineage>
        <taxon>Bacteria</taxon>
        <taxon>Pseudomonadati</taxon>
        <taxon>Bacteroidota</taxon>
        <taxon>Cytophagia</taxon>
        <taxon>Cytophagales</taxon>
        <taxon>Mangrovivirgaceae</taxon>
        <taxon>Mangrovivirga</taxon>
    </lineage>
</organism>
<keyword evidence="1" id="KW-0472">Membrane</keyword>
<name>A0A4D7K1L5_9BACT</name>
<keyword evidence="1" id="KW-0812">Transmembrane</keyword>
<dbReference type="AlphaFoldDB" id="A0A4D7K1L5"/>
<keyword evidence="3" id="KW-1185">Reference proteome</keyword>
<keyword evidence="1" id="KW-1133">Transmembrane helix</keyword>
<dbReference type="RefSeq" id="WP_137088935.1">
    <property type="nucleotide sequence ID" value="NZ_CP028923.1"/>
</dbReference>